<name>A0A1N7KT90_9BACL</name>
<organism evidence="1 2">
    <name type="scientific">Kroppenstedtia eburnea</name>
    <dbReference type="NCBI Taxonomy" id="714067"/>
    <lineage>
        <taxon>Bacteria</taxon>
        <taxon>Bacillati</taxon>
        <taxon>Bacillota</taxon>
        <taxon>Bacilli</taxon>
        <taxon>Bacillales</taxon>
        <taxon>Thermoactinomycetaceae</taxon>
        <taxon>Kroppenstedtia</taxon>
    </lineage>
</organism>
<sequence length="63" mass="6555">MSRIVAVVVTDAKQAAAGGAPVLVANGPEEQQQLAFTLEKIMDAAAHDLKNGTIILVDHTSQT</sequence>
<dbReference type="InterPro" id="IPR054055">
    <property type="entry name" value="YpzH"/>
</dbReference>
<dbReference type="Pfam" id="PF21835">
    <property type="entry name" value="YIEGIA_cap"/>
    <property type="match status" value="1"/>
</dbReference>
<dbReference type="Proteomes" id="UP000186795">
    <property type="component" value="Unassembled WGS sequence"/>
</dbReference>
<dbReference type="RefSeq" id="WP_040387321.1">
    <property type="nucleotide sequence ID" value="NZ_CP048103.1"/>
</dbReference>
<protein>
    <submittedName>
        <fullName evidence="1">Uncharacterized protein</fullName>
    </submittedName>
</protein>
<evidence type="ECO:0000313" key="1">
    <source>
        <dbReference type="EMBL" id="SIS64833.1"/>
    </source>
</evidence>
<proteinExistence type="predicted"/>
<dbReference type="OrthoDB" id="1955035at2"/>
<reference evidence="2" key="1">
    <citation type="submission" date="2017-01" db="EMBL/GenBank/DDBJ databases">
        <authorList>
            <person name="Varghese N."/>
            <person name="Submissions S."/>
        </authorList>
    </citation>
    <scope>NUCLEOTIDE SEQUENCE [LARGE SCALE GENOMIC DNA]</scope>
    <source>
        <strain evidence="2">DSM 45196</strain>
    </source>
</reference>
<evidence type="ECO:0000313" key="2">
    <source>
        <dbReference type="Proteomes" id="UP000186795"/>
    </source>
</evidence>
<keyword evidence="2" id="KW-1185">Reference proteome</keyword>
<dbReference type="EMBL" id="FTOD01000003">
    <property type="protein sequence ID" value="SIS64833.1"/>
    <property type="molecule type" value="Genomic_DNA"/>
</dbReference>
<dbReference type="AlphaFoldDB" id="A0A1N7KT90"/>
<gene>
    <name evidence="1" type="ORF">SAMN05421790_103257</name>
</gene>
<accession>A0A1N7KT90</accession>